<name>A0A1D1VZJ3_RAMVA</name>
<organism evidence="6 7">
    <name type="scientific">Ramazzottius varieornatus</name>
    <name type="common">Water bear</name>
    <name type="synonym">Tardigrade</name>
    <dbReference type="NCBI Taxonomy" id="947166"/>
    <lineage>
        <taxon>Eukaryota</taxon>
        <taxon>Metazoa</taxon>
        <taxon>Ecdysozoa</taxon>
        <taxon>Tardigrada</taxon>
        <taxon>Eutardigrada</taxon>
        <taxon>Parachela</taxon>
        <taxon>Hypsibioidea</taxon>
        <taxon>Ramazzottiidae</taxon>
        <taxon>Ramazzottius</taxon>
    </lineage>
</organism>
<evidence type="ECO:0000313" key="7">
    <source>
        <dbReference type="Proteomes" id="UP000186922"/>
    </source>
</evidence>
<dbReference type="GO" id="GO:0005179">
    <property type="term" value="F:hormone activity"/>
    <property type="evidence" value="ECO:0007669"/>
    <property type="project" value="TreeGrafter"/>
</dbReference>
<dbReference type="PANTHER" id="PTHR28593:SF3">
    <property type="entry name" value="METEORIN-LIKE PROTEIN"/>
    <property type="match status" value="1"/>
</dbReference>
<evidence type="ECO:0000256" key="1">
    <source>
        <dbReference type="ARBA" id="ARBA00004613"/>
    </source>
</evidence>
<sequence length="291" mass="31891">MGKPPGFAVTSVAPLRLTVLVAFSLVSVLSSWKPALALPIHPTPGLSSPQDDIFSVYGGMEDCDWIGMTKRSVVADGSVQQEYLRCPSGRIKWLYPDGALRVTIHPPQPHYPIVSLPKKIQNKIRRSLRSDHRACLTVDRKTFHGVNVYLQDKQALKLIFASSPQKPVLADGHPSNQVGVVKNSFTDRFGSHSNLVGVTNQAGFWIKAQVEPTVTISNQGKTDMGEATSAERRCFDLPNPSVTLYLESFPEEESDIVSVASEDVDNPRLRTHVRRPGVGAVEIVYDIAPAV</sequence>
<comment type="caution">
    <text evidence="6">The sequence shown here is derived from an EMBL/GenBank/DDBJ whole genome shotgun (WGS) entry which is preliminary data.</text>
</comment>
<comment type="subcellular location">
    <subcellularLocation>
        <location evidence="1">Secreted</location>
    </subcellularLocation>
</comment>
<reference evidence="6 7" key="1">
    <citation type="journal article" date="2016" name="Nat. Commun.">
        <title>Extremotolerant tardigrade genome and improved radiotolerance of human cultured cells by tardigrade-unique protein.</title>
        <authorList>
            <person name="Hashimoto T."/>
            <person name="Horikawa D.D."/>
            <person name="Saito Y."/>
            <person name="Kuwahara H."/>
            <person name="Kozuka-Hata H."/>
            <person name="Shin-I T."/>
            <person name="Minakuchi Y."/>
            <person name="Ohishi K."/>
            <person name="Motoyama A."/>
            <person name="Aizu T."/>
            <person name="Enomoto A."/>
            <person name="Kondo K."/>
            <person name="Tanaka S."/>
            <person name="Hara Y."/>
            <person name="Koshikawa S."/>
            <person name="Sagara H."/>
            <person name="Miura T."/>
            <person name="Yokobori S."/>
            <person name="Miyagawa K."/>
            <person name="Suzuki Y."/>
            <person name="Kubo T."/>
            <person name="Oyama M."/>
            <person name="Kohara Y."/>
            <person name="Fujiyama A."/>
            <person name="Arakawa K."/>
            <person name="Katayama T."/>
            <person name="Toyoda A."/>
            <person name="Kunieda T."/>
        </authorList>
    </citation>
    <scope>NUCLEOTIDE SEQUENCE [LARGE SCALE GENOMIC DNA]</scope>
    <source>
        <strain evidence="6 7">YOKOZUNA-1</strain>
    </source>
</reference>
<evidence type="ECO:0000313" key="6">
    <source>
        <dbReference type="EMBL" id="GAV06795.1"/>
    </source>
</evidence>
<evidence type="ECO:0000256" key="2">
    <source>
        <dbReference type="ARBA" id="ARBA00005669"/>
    </source>
</evidence>
<dbReference type="OrthoDB" id="6092325at2759"/>
<dbReference type="Proteomes" id="UP000186922">
    <property type="component" value="Unassembled WGS sequence"/>
</dbReference>
<accession>A0A1D1VZJ3</accession>
<keyword evidence="5" id="KW-1015">Disulfide bond</keyword>
<proteinExistence type="inferred from homology"/>
<comment type="similarity">
    <text evidence="2">Belongs to the meteorin family.</text>
</comment>
<keyword evidence="3" id="KW-0964">Secreted</keyword>
<dbReference type="EMBL" id="BDGG01000014">
    <property type="protein sequence ID" value="GAV06795.1"/>
    <property type="molecule type" value="Genomic_DNA"/>
</dbReference>
<gene>
    <name evidence="6" type="primary">RvY_16723-1</name>
    <name evidence="6" type="synonym">RvY_16723.1</name>
    <name evidence="6" type="ORF">RvY_16723</name>
</gene>
<keyword evidence="4" id="KW-0732">Signal</keyword>
<evidence type="ECO:0000256" key="3">
    <source>
        <dbReference type="ARBA" id="ARBA00022525"/>
    </source>
</evidence>
<evidence type="ECO:0000256" key="4">
    <source>
        <dbReference type="ARBA" id="ARBA00022729"/>
    </source>
</evidence>
<dbReference type="InterPro" id="IPR051998">
    <property type="entry name" value="Meteorin-like"/>
</dbReference>
<protein>
    <submittedName>
        <fullName evidence="6">Uncharacterized protein</fullName>
    </submittedName>
</protein>
<keyword evidence="7" id="KW-1185">Reference proteome</keyword>
<dbReference type="PANTHER" id="PTHR28593">
    <property type="entry name" value="METEORIN-LIKE PROTEIN"/>
    <property type="match status" value="1"/>
</dbReference>
<dbReference type="AlphaFoldDB" id="A0A1D1VZJ3"/>
<dbReference type="GO" id="GO:0005615">
    <property type="term" value="C:extracellular space"/>
    <property type="evidence" value="ECO:0007669"/>
    <property type="project" value="TreeGrafter"/>
</dbReference>
<evidence type="ECO:0000256" key="5">
    <source>
        <dbReference type="ARBA" id="ARBA00023157"/>
    </source>
</evidence>